<organism evidence="1 2">
    <name type="scientific">Prosthecochloris ethylica</name>
    <dbReference type="NCBI Taxonomy" id="2743976"/>
    <lineage>
        <taxon>Bacteria</taxon>
        <taxon>Pseudomonadati</taxon>
        <taxon>Chlorobiota</taxon>
        <taxon>Chlorobiia</taxon>
        <taxon>Chlorobiales</taxon>
        <taxon>Chlorobiaceae</taxon>
        <taxon>Prosthecochloris</taxon>
    </lineage>
</organism>
<evidence type="ECO:0000313" key="1">
    <source>
        <dbReference type="EMBL" id="MBF0636832.1"/>
    </source>
</evidence>
<accession>A0ABR9XSH5</accession>
<proteinExistence type="predicted"/>
<keyword evidence="2" id="KW-1185">Reference proteome</keyword>
<name>A0ABR9XSH5_9CHLB</name>
<dbReference type="EMBL" id="JADGII010000009">
    <property type="protein sequence ID" value="MBF0636832.1"/>
    <property type="molecule type" value="Genomic_DNA"/>
</dbReference>
<gene>
    <name evidence="1" type="ORF">INT08_06540</name>
</gene>
<sequence>MNKVNHDWLDREYVLQFFGRTEGAARKEYLEFLESEMGIDREQELSGGGLIRSQGG</sequence>
<evidence type="ECO:0000313" key="2">
    <source>
        <dbReference type="Proteomes" id="UP000619838"/>
    </source>
</evidence>
<comment type="caution">
    <text evidence="1">The sequence shown here is derived from an EMBL/GenBank/DDBJ whole genome shotgun (WGS) entry which is preliminary data.</text>
</comment>
<dbReference type="Proteomes" id="UP000619838">
    <property type="component" value="Unassembled WGS sequence"/>
</dbReference>
<reference evidence="1 2" key="1">
    <citation type="journal article" date="2020" name="Microorganisms">
        <title>Simultaneous Genome Sequencing of Prosthecochloris ethylica and Desulfuromonas acetoxidans within a Syntrophic Mixture Reveals Unique Pili and Protein Interactions.</title>
        <authorList>
            <person name="Kyndt J.A."/>
            <person name="Van Beeumen J.J."/>
            <person name="Meyer T.E."/>
        </authorList>
    </citation>
    <scope>NUCLEOTIDE SEQUENCE [LARGE SCALE GENOMIC DNA]</scope>
    <source>
        <strain evidence="1 2">N3</strain>
    </source>
</reference>
<protein>
    <submittedName>
        <fullName evidence="1">Uncharacterized protein</fullName>
    </submittedName>
</protein>
<dbReference type="RefSeq" id="WP_175186626.1">
    <property type="nucleotide sequence ID" value="NZ_JABVZQ010000001.1"/>
</dbReference>